<name>A0A8H5Z7P1_COCSA</name>
<evidence type="ECO:0008006" key="4">
    <source>
        <dbReference type="Google" id="ProtNLM"/>
    </source>
</evidence>
<dbReference type="EMBL" id="WNKQ01000031">
    <property type="protein sequence ID" value="KAF5844087.1"/>
    <property type="molecule type" value="Genomic_DNA"/>
</dbReference>
<evidence type="ECO:0000313" key="2">
    <source>
        <dbReference type="EMBL" id="KAF5844087.1"/>
    </source>
</evidence>
<gene>
    <name evidence="2" type="ORF">GGP41_001475</name>
</gene>
<comment type="caution">
    <text evidence="2">The sequence shown here is derived from an EMBL/GenBank/DDBJ whole genome shotgun (WGS) entry which is preliminary data.</text>
</comment>
<reference evidence="2" key="1">
    <citation type="submission" date="2019-11" db="EMBL/GenBank/DDBJ databases">
        <title>Bipolaris sorokiniana Genome sequencing.</title>
        <authorList>
            <person name="Wang H."/>
        </authorList>
    </citation>
    <scope>NUCLEOTIDE SEQUENCE</scope>
</reference>
<dbReference type="AlphaFoldDB" id="A0A8H5Z7P1"/>
<feature type="compositionally biased region" description="Low complexity" evidence="1">
    <location>
        <begin position="391"/>
        <end position="401"/>
    </location>
</feature>
<accession>A0A8H5Z7P1</accession>
<sequence length="420" mass="47796">MPRCARAPTSYEKSTREIADAVVELRRLRKPNLSEYARLHNLPYQRLHRAFNGGNNRSTRAPTNRKLSNVQEASLVYYLDAVDAVGFGVTKYMVEAQANHLLKQAFEDAIDSEPDILDPAEPPVVGQDWARCWLKRHTKYTRLRSQPIELTRKLAQALEALQRWFTQLKELVDLLGIQEEDLYNMDETGIRIGISKRQAVYTQHGRDVLVPTSNNRELVSLVECISASGLAPWAPEVVLAAVRLMEVPRVDLQPAEVYRDNAGAPDDLQDWRTPRTTRVLNNQLTELQQRLWEDYDVDDDLLSALDTTYKGALAMAQATQGLAKALQQTKAAEIARAERRERAVHRRRLNEGGPLYAKDARRMQQERAQAEEVAMFDTQQTAEQDAESSEESSVGYSSPLSRFYNDDLLDEHHSNKARDL</sequence>
<evidence type="ECO:0000256" key="1">
    <source>
        <dbReference type="SAM" id="MobiDB-lite"/>
    </source>
</evidence>
<proteinExistence type="predicted"/>
<evidence type="ECO:0000313" key="3">
    <source>
        <dbReference type="Proteomes" id="UP000624244"/>
    </source>
</evidence>
<feature type="region of interest" description="Disordered" evidence="1">
    <location>
        <begin position="376"/>
        <end position="420"/>
    </location>
</feature>
<organism evidence="2 3">
    <name type="scientific">Cochliobolus sativus</name>
    <name type="common">Common root rot and spot blotch fungus</name>
    <name type="synonym">Bipolaris sorokiniana</name>
    <dbReference type="NCBI Taxonomy" id="45130"/>
    <lineage>
        <taxon>Eukaryota</taxon>
        <taxon>Fungi</taxon>
        <taxon>Dikarya</taxon>
        <taxon>Ascomycota</taxon>
        <taxon>Pezizomycotina</taxon>
        <taxon>Dothideomycetes</taxon>
        <taxon>Pleosporomycetidae</taxon>
        <taxon>Pleosporales</taxon>
        <taxon>Pleosporineae</taxon>
        <taxon>Pleosporaceae</taxon>
        <taxon>Bipolaris</taxon>
    </lineage>
</organism>
<feature type="compositionally biased region" description="Basic and acidic residues" evidence="1">
    <location>
        <begin position="410"/>
        <end position="420"/>
    </location>
</feature>
<dbReference type="Proteomes" id="UP000624244">
    <property type="component" value="Unassembled WGS sequence"/>
</dbReference>
<protein>
    <recommendedName>
        <fullName evidence="4">HTH CENPB-type domain-containing protein</fullName>
    </recommendedName>
</protein>